<dbReference type="EMBL" id="JAIWYP010000015">
    <property type="protein sequence ID" value="KAH3705448.1"/>
    <property type="molecule type" value="Genomic_DNA"/>
</dbReference>
<evidence type="ECO:0000256" key="10">
    <source>
        <dbReference type="SAM" id="Coils"/>
    </source>
</evidence>
<evidence type="ECO:0000256" key="8">
    <source>
        <dbReference type="ARBA" id="ARBA00023212"/>
    </source>
</evidence>
<keyword evidence="5 12" id="KW-0812">Transmembrane</keyword>
<evidence type="ECO:0000256" key="7">
    <source>
        <dbReference type="ARBA" id="ARBA00023136"/>
    </source>
</evidence>
<keyword evidence="14" id="KW-1185">Reference proteome</keyword>
<comment type="subcellular location">
    <subcellularLocation>
        <location evidence="2">Cell membrane</location>
        <topology evidence="2">Single-pass membrane protein</topology>
    </subcellularLocation>
    <subcellularLocation>
        <location evidence="1">Cytoplasm</location>
        <location evidence="1">Cytoskeleton</location>
        <location evidence="1">Cilium basal body</location>
    </subcellularLocation>
</comment>
<accession>A0A9D3YWJ9</accession>
<keyword evidence="3" id="KW-1003">Cell membrane</keyword>
<evidence type="ECO:0000256" key="5">
    <source>
        <dbReference type="ARBA" id="ARBA00022692"/>
    </source>
</evidence>
<dbReference type="GO" id="GO:0060170">
    <property type="term" value="C:ciliary membrane"/>
    <property type="evidence" value="ECO:0007669"/>
    <property type="project" value="TreeGrafter"/>
</dbReference>
<evidence type="ECO:0000256" key="3">
    <source>
        <dbReference type="ARBA" id="ARBA00022475"/>
    </source>
</evidence>
<evidence type="ECO:0000313" key="14">
    <source>
        <dbReference type="Proteomes" id="UP000828390"/>
    </source>
</evidence>
<feature type="coiled-coil region" evidence="10">
    <location>
        <begin position="510"/>
        <end position="537"/>
    </location>
</feature>
<keyword evidence="8" id="KW-0206">Cytoskeleton</keyword>
<evidence type="ECO:0000256" key="9">
    <source>
        <dbReference type="ARBA" id="ARBA00023273"/>
    </source>
</evidence>
<evidence type="ECO:0000256" key="2">
    <source>
        <dbReference type="ARBA" id="ARBA00004162"/>
    </source>
</evidence>
<evidence type="ECO:0000256" key="6">
    <source>
        <dbReference type="ARBA" id="ARBA00022989"/>
    </source>
</evidence>
<dbReference type="PANTHER" id="PTHR16795">
    <property type="entry name" value="LIMBIN/ELLIS-VAN CREVELD PROTEIN"/>
    <property type="match status" value="1"/>
</dbReference>
<feature type="region of interest" description="Disordered" evidence="11">
    <location>
        <begin position="870"/>
        <end position="973"/>
    </location>
</feature>
<dbReference type="PANTHER" id="PTHR16795:SF13">
    <property type="entry name" value="EVC COMPLEX MEMBER EVC"/>
    <property type="match status" value="1"/>
</dbReference>
<keyword evidence="10" id="KW-0175">Coiled coil</keyword>
<evidence type="ECO:0000256" key="4">
    <source>
        <dbReference type="ARBA" id="ARBA00022490"/>
    </source>
</evidence>
<proteinExistence type="predicted"/>
<feature type="compositionally biased region" description="Basic and acidic residues" evidence="11">
    <location>
        <begin position="84"/>
        <end position="103"/>
    </location>
</feature>
<sequence>MAAFNYKDLCLQTSWVEKITDFTIDKGWVAGAFFLGLFIGGLITFFIVPPCIRDWEKKKNADLFKRQDEEELIANEEAATKADLKKEEVKEAKADGKPSDGKPSKLSAAAAFFQRKKKSGKDTGTTPAKSWVEPEGDSKNVSTSTASVGMVTVLTMTNSGQADTEMVKQDLSDIQKMDTDQKKVKDDMKMKMLKMSLRKMKGKGQIGDPYLADFAQKIIDQRHGNEEMITLETKEQEQELNLKHKKNPAHLQQELDLLNIRMNAKRNQLDKDEDGWIRSELIRTSGLSESEVDELLEKLKADMAELERRQGLEQLRQARHLAERLEKRRQLLEFHRLQEQQGAQETIDDVQAFEEPLSKLVEEGKLIDRQKQEILEEHDQNLKNLLKSQQLDAMRLQRDLAEKLKQRREARMRKLDEKQEKEQAVFLSKAEKSTSTTEFVNGYQNLLEQQQLEVEAAETEVDQTELEELEKLAQDLDAKRANQIKELADKMVQSVTRIGQLGEGDAKRIIKLHNMRMDALNNRRKEEQQLMRARLQERWQQRLKKIELDEVASQNEREAIIEQQDNTVKRVLNSNLDLTEDAKEKILKEHERNMVALNNQLSRSKLRQKMSLEQKLSQRRARLVEIQAKQEALKAEKKGLSDKEMQKLQEQLDQEVLLFEKERKEAENNLRKQLAAETEAALSQQEKGLAALIGRLEVGQARRMAVLQKQDQTLKDLQENLQNSIDSGRLSANKADQIIQQHYNQVEHVNERLQRNREQQEAVIQEKIQAKRFMKERELQDQLRREKEELMMTRKKAGTGMASQILNAALMEQRHKKAMEDLEKEMQVELERCRDELNNQLQSSLEKELESHKGQFLNELAAATKTSAQELRQANTPSAMGRPGSATRLGQLEKSRSTLGTMEEDSDDDNYPKPSYPRPKSSVGSKAESRLANLDTSKQKKKNTFGPQPPRQAFGTSTGEQVHGMWDFDDEML</sequence>
<comment type="caution">
    <text evidence="13">The sequence shown here is derived from an EMBL/GenBank/DDBJ whole genome shotgun (WGS) entry which is preliminary data.</text>
</comment>
<dbReference type="AlphaFoldDB" id="A0A9D3YWJ9"/>
<feature type="transmembrane region" description="Helical" evidence="12">
    <location>
        <begin position="28"/>
        <end position="48"/>
    </location>
</feature>
<dbReference type="InterPro" id="IPR026501">
    <property type="entry name" value="Limbin/EVC"/>
</dbReference>
<evidence type="ECO:0000256" key="1">
    <source>
        <dbReference type="ARBA" id="ARBA00004120"/>
    </source>
</evidence>
<evidence type="ECO:0000313" key="13">
    <source>
        <dbReference type="EMBL" id="KAH3705448.1"/>
    </source>
</evidence>
<keyword evidence="7 12" id="KW-0472">Membrane</keyword>
<dbReference type="Proteomes" id="UP000828390">
    <property type="component" value="Unassembled WGS sequence"/>
</dbReference>
<dbReference type="GO" id="GO:0007224">
    <property type="term" value="P:smoothened signaling pathway"/>
    <property type="evidence" value="ECO:0007669"/>
    <property type="project" value="InterPro"/>
</dbReference>
<reference evidence="13" key="1">
    <citation type="journal article" date="2019" name="bioRxiv">
        <title>The Genome of the Zebra Mussel, Dreissena polymorpha: A Resource for Invasive Species Research.</title>
        <authorList>
            <person name="McCartney M.A."/>
            <person name="Auch B."/>
            <person name="Kono T."/>
            <person name="Mallez S."/>
            <person name="Zhang Y."/>
            <person name="Obille A."/>
            <person name="Becker A."/>
            <person name="Abrahante J.E."/>
            <person name="Garbe J."/>
            <person name="Badalamenti J.P."/>
            <person name="Herman A."/>
            <person name="Mangelson H."/>
            <person name="Liachko I."/>
            <person name="Sullivan S."/>
            <person name="Sone E.D."/>
            <person name="Koren S."/>
            <person name="Silverstein K.A.T."/>
            <person name="Beckman K.B."/>
            <person name="Gohl D.M."/>
        </authorList>
    </citation>
    <scope>NUCLEOTIDE SEQUENCE</scope>
    <source>
        <strain evidence="13">Duluth1</strain>
        <tissue evidence="13">Whole animal</tissue>
    </source>
</reference>
<feature type="coiled-coil region" evidence="10">
    <location>
        <begin position="707"/>
        <end position="843"/>
    </location>
</feature>
<feature type="coiled-coil region" evidence="10">
    <location>
        <begin position="386"/>
        <end position="486"/>
    </location>
</feature>
<keyword evidence="6 12" id="KW-1133">Transmembrane helix</keyword>
<feature type="coiled-coil region" evidence="10">
    <location>
        <begin position="580"/>
        <end position="676"/>
    </location>
</feature>
<feature type="region of interest" description="Disordered" evidence="11">
    <location>
        <begin position="84"/>
        <end position="143"/>
    </location>
</feature>
<evidence type="ECO:0000256" key="12">
    <source>
        <dbReference type="SAM" id="Phobius"/>
    </source>
</evidence>
<keyword evidence="4" id="KW-0963">Cytoplasm</keyword>
<reference evidence="13" key="2">
    <citation type="submission" date="2020-11" db="EMBL/GenBank/DDBJ databases">
        <authorList>
            <person name="McCartney M.A."/>
            <person name="Auch B."/>
            <person name="Kono T."/>
            <person name="Mallez S."/>
            <person name="Becker A."/>
            <person name="Gohl D.M."/>
            <person name="Silverstein K.A.T."/>
            <person name="Koren S."/>
            <person name="Bechman K.B."/>
            <person name="Herman A."/>
            <person name="Abrahante J.E."/>
            <person name="Garbe J."/>
        </authorList>
    </citation>
    <scope>NUCLEOTIDE SEQUENCE</scope>
    <source>
        <strain evidence="13">Duluth1</strain>
        <tissue evidence="13">Whole animal</tissue>
    </source>
</reference>
<feature type="coiled-coil region" evidence="10">
    <location>
        <begin position="289"/>
        <end position="335"/>
    </location>
</feature>
<dbReference type="OrthoDB" id="5977401at2759"/>
<organism evidence="13 14">
    <name type="scientific">Dreissena polymorpha</name>
    <name type="common">Zebra mussel</name>
    <name type="synonym">Mytilus polymorpha</name>
    <dbReference type="NCBI Taxonomy" id="45954"/>
    <lineage>
        <taxon>Eukaryota</taxon>
        <taxon>Metazoa</taxon>
        <taxon>Spiralia</taxon>
        <taxon>Lophotrochozoa</taxon>
        <taxon>Mollusca</taxon>
        <taxon>Bivalvia</taxon>
        <taxon>Autobranchia</taxon>
        <taxon>Heteroconchia</taxon>
        <taxon>Euheterodonta</taxon>
        <taxon>Imparidentia</taxon>
        <taxon>Neoheterodontei</taxon>
        <taxon>Myida</taxon>
        <taxon>Dreissenoidea</taxon>
        <taxon>Dreissenidae</taxon>
        <taxon>Dreissena</taxon>
    </lineage>
</organism>
<gene>
    <name evidence="13" type="ORF">DPMN_080520</name>
</gene>
<evidence type="ECO:0000256" key="11">
    <source>
        <dbReference type="SAM" id="MobiDB-lite"/>
    </source>
</evidence>
<keyword evidence="9" id="KW-0966">Cell projection</keyword>
<name>A0A9D3YWJ9_DREPO</name>
<dbReference type="GO" id="GO:0098797">
    <property type="term" value="C:plasma membrane protein complex"/>
    <property type="evidence" value="ECO:0007669"/>
    <property type="project" value="TreeGrafter"/>
</dbReference>
<protein>
    <submittedName>
        <fullName evidence="13">Uncharacterized protein</fullName>
    </submittedName>
</protein>